<dbReference type="GO" id="GO:0006508">
    <property type="term" value="P:proteolysis"/>
    <property type="evidence" value="ECO:0007669"/>
    <property type="project" value="InterPro"/>
</dbReference>
<dbReference type="AlphaFoldDB" id="A0A6H5IPZ8"/>
<name>A0A6H5IPZ8_9HYME</name>
<protein>
    <recommendedName>
        <fullName evidence="3">Peptidase S1 domain-containing protein</fullName>
    </recommendedName>
</protein>
<dbReference type="Gene3D" id="2.40.10.10">
    <property type="entry name" value="Trypsin-like serine proteases"/>
    <property type="match status" value="1"/>
</dbReference>
<dbReference type="PROSITE" id="PS00134">
    <property type="entry name" value="TRYPSIN_HIS"/>
    <property type="match status" value="1"/>
</dbReference>
<organism evidence="4 5">
    <name type="scientific">Trichogramma brassicae</name>
    <dbReference type="NCBI Taxonomy" id="86971"/>
    <lineage>
        <taxon>Eukaryota</taxon>
        <taxon>Metazoa</taxon>
        <taxon>Ecdysozoa</taxon>
        <taxon>Arthropoda</taxon>
        <taxon>Hexapoda</taxon>
        <taxon>Insecta</taxon>
        <taxon>Pterygota</taxon>
        <taxon>Neoptera</taxon>
        <taxon>Endopterygota</taxon>
        <taxon>Hymenoptera</taxon>
        <taxon>Apocrita</taxon>
        <taxon>Proctotrupomorpha</taxon>
        <taxon>Chalcidoidea</taxon>
        <taxon>Trichogrammatidae</taxon>
        <taxon>Trichogramma</taxon>
    </lineage>
</organism>
<comment type="similarity">
    <text evidence="2">Belongs to the peptidase S1 family. CLIP subfamily.</text>
</comment>
<proteinExistence type="inferred from homology"/>
<accession>A0A6H5IPZ8</accession>
<dbReference type="EMBL" id="CADCXV010000962">
    <property type="protein sequence ID" value="CAB0039454.1"/>
    <property type="molecule type" value="Genomic_DNA"/>
</dbReference>
<dbReference type="PANTHER" id="PTHR24256">
    <property type="entry name" value="TRYPTASE-RELATED"/>
    <property type="match status" value="1"/>
</dbReference>
<dbReference type="InterPro" id="IPR051487">
    <property type="entry name" value="Ser/Thr_Proteases_Immune/Dev"/>
</dbReference>
<keyword evidence="5" id="KW-1185">Reference proteome</keyword>
<evidence type="ECO:0000256" key="2">
    <source>
        <dbReference type="ARBA" id="ARBA00024195"/>
    </source>
</evidence>
<gene>
    <name evidence="4" type="ORF">TBRA_LOCUS11195</name>
</gene>
<dbReference type="CDD" id="cd00190">
    <property type="entry name" value="Tryp_SPc"/>
    <property type="match status" value="1"/>
</dbReference>
<dbReference type="Proteomes" id="UP000479190">
    <property type="component" value="Unassembled WGS sequence"/>
</dbReference>
<dbReference type="Pfam" id="PF00089">
    <property type="entry name" value="Trypsin"/>
    <property type="match status" value="1"/>
</dbReference>
<keyword evidence="1" id="KW-1015">Disulfide bond</keyword>
<evidence type="ECO:0000313" key="5">
    <source>
        <dbReference type="Proteomes" id="UP000479190"/>
    </source>
</evidence>
<sequence length="284" mass="32093">MVAVLMREKDAQGGTTSSMYRCGGSLIHPQVVLTAAHCVHGYTLYKSDFRFHLNKIKRRDDSKRQERKKITARVGEWDTQSTSERLPHQTRYVDTIIVHPDYRAASLQHDLALLILQEPVEIKENVNPVCLPDSETKFDDSRCLVTGWGRDKYAGRYQSILKKVRLSIIPNESCEQQLRYTRLGRRFTLGKSFVCAGGKADADSCIGDGGSPLVCPLRSDPRIYVQVGIVSWGIDCGGPDVPGVYASTLQARAWIDEQLMFHNLDNSVYRYQEPTLPFGFDDYT</sequence>
<evidence type="ECO:0000313" key="4">
    <source>
        <dbReference type="EMBL" id="CAB0039454.1"/>
    </source>
</evidence>
<evidence type="ECO:0000259" key="3">
    <source>
        <dbReference type="PROSITE" id="PS50240"/>
    </source>
</evidence>
<dbReference type="InterPro" id="IPR001254">
    <property type="entry name" value="Trypsin_dom"/>
</dbReference>
<dbReference type="InterPro" id="IPR001314">
    <property type="entry name" value="Peptidase_S1A"/>
</dbReference>
<dbReference type="InterPro" id="IPR009003">
    <property type="entry name" value="Peptidase_S1_PA"/>
</dbReference>
<dbReference type="InterPro" id="IPR043504">
    <property type="entry name" value="Peptidase_S1_PA_chymotrypsin"/>
</dbReference>
<reference evidence="4 5" key="1">
    <citation type="submission" date="2020-02" db="EMBL/GenBank/DDBJ databases">
        <authorList>
            <person name="Ferguson B K."/>
        </authorList>
    </citation>
    <scope>NUCLEOTIDE SEQUENCE [LARGE SCALE GENOMIC DNA]</scope>
</reference>
<dbReference type="SMART" id="SM00020">
    <property type="entry name" value="Tryp_SPc"/>
    <property type="match status" value="1"/>
</dbReference>
<dbReference type="OrthoDB" id="6261922at2759"/>
<dbReference type="FunFam" id="2.40.10.10:FF:000002">
    <property type="entry name" value="Transmembrane protease serine"/>
    <property type="match status" value="1"/>
</dbReference>
<dbReference type="SUPFAM" id="SSF50494">
    <property type="entry name" value="Trypsin-like serine proteases"/>
    <property type="match status" value="1"/>
</dbReference>
<dbReference type="PRINTS" id="PR00722">
    <property type="entry name" value="CHYMOTRYPSIN"/>
</dbReference>
<dbReference type="PROSITE" id="PS50240">
    <property type="entry name" value="TRYPSIN_DOM"/>
    <property type="match status" value="1"/>
</dbReference>
<dbReference type="GO" id="GO:0004252">
    <property type="term" value="F:serine-type endopeptidase activity"/>
    <property type="evidence" value="ECO:0007669"/>
    <property type="project" value="InterPro"/>
</dbReference>
<evidence type="ECO:0000256" key="1">
    <source>
        <dbReference type="ARBA" id="ARBA00023157"/>
    </source>
</evidence>
<feature type="domain" description="Peptidase S1" evidence="3">
    <location>
        <begin position="1"/>
        <end position="260"/>
    </location>
</feature>
<dbReference type="InterPro" id="IPR018114">
    <property type="entry name" value="TRYPSIN_HIS"/>
</dbReference>